<reference evidence="1 2" key="1">
    <citation type="submission" date="2016-10" db="EMBL/GenBank/DDBJ databases">
        <authorList>
            <person name="de Groot N.N."/>
        </authorList>
    </citation>
    <scope>NUCLEOTIDE SEQUENCE [LARGE SCALE GENOMIC DNA]</scope>
    <source>
        <strain evidence="1 2">NLAE-zl-C500</strain>
    </source>
</reference>
<protein>
    <submittedName>
        <fullName evidence="1">Uncharacterized protein</fullName>
    </submittedName>
</protein>
<dbReference type="EMBL" id="FMYE01000029">
    <property type="protein sequence ID" value="SDB77868.1"/>
    <property type="molecule type" value="Genomic_DNA"/>
</dbReference>
<gene>
    <name evidence="1" type="ORF">SAMN05192581_102930</name>
</gene>
<evidence type="ECO:0000313" key="2">
    <source>
        <dbReference type="Proteomes" id="UP000183670"/>
    </source>
</evidence>
<evidence type="ECO:0000313" key="1">
    <source>
        <dbReference type="EMBL" id="SDB77868.1"/>
    </source>
</evidence>
<dbReference type="AlphaFoldDB" id="A0A1G6G7A0"/>
<organism evidence="1 2">
    <name type="scientific">Bacteroides ovatus</name>
    <dbReference type="NCBI Taxonomy" id="28116"/>
    <lineage>
        <taxon>Bacteria</taxon>
        <taxon>Pseudomonadati</taxon>
        <taxon>Bacteroidota</taxon>
        <taxon>Bacteroidia</taxon>
        <taxon>Bacteroidales</taxon>
        <taxon>Bacteroidaceae</taxon>
        <taxon>Bacteroides</taxon>
    </lineage>
</organism>
<sequence length="35" mass="4357">MVNIFHYVVFAEFKFIETLYPELFYSEQILFCIVY</sequence>
<name>A0A1G6G7A0_BACOV</name>
<proteinExistence type="predicted"/>
<dbReference type="Proteomes" id="UP000183670">
    <property type="component" value="Unassembled WGS sequence"/>
</dbReference>
<accession>A0A1G6G7A0</accession>